<evidence type="ECO:0000313" key="3">
    <source>
        <dbReference type="EMBL" id="QDT36163.1"/>
    </source>
</evidence>
<dbReference type="GO" id="GO:0016757">
    <property type="term" value="F:glycosyltransferase activity"/>
    <property type="evidence" value="ECO:0007669"/>
    <property type="project" value="UniProtKB-KW"/>
</dbReference>
<name>A0A517QX49_9PLAN</name>
<dbReference type="CDD" id="cd03801">
    <property type="entry name" value="GT4_PimA-like"/>
    <property type="match status" value="1"/>
</dbReference>
<dbReference type="SUPFAM" id="SSF53756">
    <property type="entry name" value="UDP-Glycosyltransferase/glycogen phosphorylase"/>
    <property type="match status" value="1"/>
</dbReference>
<dbReference type="EMBL" id="CP036268">
    <property type="protein sequence ID" value="QDT36163.1"/>
    <property type="molecule type" value="Genomic_DNA"/>
</dbReference>
<feature type="domain" description="Glycosyl transferase family 1" evidence="1">
    <location>
        <begin position="205"/>
        <end position="367"/>
    </location>
</feature>
<dbReference type="KEGG" id="svp:Pan189_05180"/>
<organism evidence="3 4">
    <name type="scientific">Stratiformator vulcanicus</name>
    <dbReference type="NCBI Taxonomy" id="2527980"/>
    <lineage>
        <taxon>Bacteria</taxon>
        <taxon>Pseudomonadati</taxon>
        <taxon>Planctomycetota</taxon>
        <taxon>Planctomycetia</taxon>
        <taxon>Planctomycetales</taxon>
        <taxon>Planctomycetaceae</taxon>
        <taxon>Stratiformator</taxon>
    </lineage>
</organism>
<keyword evidence="3" id="KW-0328">Glycosyltransferase</keyword>
<proteinExistence type="predicted"/>
<keyword evidence="4" id="KW-1185">Reference proteome</keyword>
<dbReference type="Gene3D" id="3.40.50.2000">
    <property type="entry name" value="Glycogen Phosphorylase B"/>
    <property type="match status" value="2"/>
</dbReference>
<evidence type="ECO:0000313" key="4">
    <source>
        <dbReference type="Proteomes" id="UP000317318"/>
    </source>
</evidence>
<dbReference type="Proteomes" id="UP000317318">
    <property type="component" value="Chromosome"/>
</dbReference>
<evidence type="ECO:0000259" key="1">
    <source>
        <dbReference type="Pfam" id="PF00534"/>
    </source>
</evidence>
<keyword evidence="3" id="KW-0808">Transferase</keyword>
<evidence type="ECO:0000259" key="2">
    <source>
        <dbReference type="Pfam" id="PF13439"/>
    </source>
</evidence>
<dbReference type="PANTHER" id="PTHR12526">
    <property type="entry name" value="GLYCOSYLTRANSFERASE"/>
    <property type="match status" value="1"/>
</dbReference>
<dbReference type="RefSeq" id="WP_145362387.1">
    <property type="nucleotide sequence ID" value="NZ_CP036268.1"/>
</dbReference>
<protein>
    <submittedName>
        <fullName evidence="3">Lipopolysaccharide core biosynthesis protein RfaG</fullName>
        <ecNumber evidence="3">2.4.-.-</ecNumber>
    </submittedName>
</protein>
<dbReference type="EC" id="2.4.-.-" evidence="3"/>
<dbReference type="Pfam" id="PF00534">
    <property type="entry name" value="Glycos_transf_1"/>
    <property type="match status" value="1"/>
</dbReference>
<dbReference type="PANTHER" id="PTHR12526:SF635">
    <property type="entry name" value="GLYCOSYL TRANSFERASE GROUP 1"/>
    <property type="match status" value="1"/>
</dbReference>
<gene>
    <name evidence="3" type="primary">rfaG</name>
    <name evidence="3" type="ORF">Pan189_05180</name>
</gene>
<dbReference type="InterPro" id="IPR028098">
    <property type="entry name" value="Glyco_trans_4-like_N"/>
</dbReference>
<dbReference type="InterPro" id="IPR001296">
    <property type="entry name" value="Glyco_trans_1"/>
</dbReference>
<feature type="domain" description="Glycosyltransferase subfamily 4-like N-terminal" evidence="2">
    <location>
        <begin position="15"/>
        <end position="192"/>
    </location>
</feature>
<reference evidence="3 4" key="1">
    <citation type="submission" date="2019-02" db="EMBL/GenBank/DDBJ databases">
        <title>Deep-cultivation of Planctomycetes and their phenomic and genomic characterization uncovers novel biology.</title>
        <authorList>
            <person name="Wiegand S."/>
            <person name="Jogler M."/>
            <person name="Boedeker C."/>
            <person name="Pinto D."/>
            <person name="Vollmers J."/>
            <person name="Rivas-Marin E."/>
            <person name="Kohn T."/>
            <person name="Peeters S.H."/>
            <person name="Heuer A."/>
            <person name="Rast P."/>
            <person name="Oberbeckmann S."/>
            <person name="Bunk B."/>
            <person name="Jeske O."/>
            <person name="Meyerdierks A."/>
            <person name="Storesund J.E."/>
            <person name="Kallscheuer N."/>
            <person name="Luecker S."/>
            <person name="Lage O.M."/>
            <person name="Pohl T."/>
            <person name="Merkel B.J."/>
            <person name="Hornburger P."/>
            <person name="Mueller R.-W."/>
            <person name="Bruemmer F."/>
            <person name="Labrenz M."/>
            <person name="Spormann A.M."/>
            <person name="Op den Camp H."/>
            <person name="Overmann J."/>
            <person name="Amann R."/>
            <person name="Jetten M.S.M."/>
            <person name="Mascher T."/>
            <person name="Medema M.H."/>
            <person name="Devos D.P."/>
            <person name="Kaster A.-K."/>
            <person name="Ovreas L."/>
            <person name="Rohde M."/>
            <person name="Galperin M.Y."/>
            <person name="Jogler C."/>
        </authorList>
    </citation>
    <scope>NUCLEOTIDE SEQUENCE [LARGE SCALE GENOMIC DNA]</scope>
    <source>
        <strain evidence="3 4">Pan189</strain>
    </source>
</reference>
<sequence>MNIALVLDSFDPGRGGVEQWTAQFARQLLSRGHEVHIVAESCTNDVATNRESTIRFHQIPTTKNRVDRADAAADLLRTVDQQIGLDVIHDMGLGWYCDVLQPHGGSRKAAERRNLELAPKWIRPAKRGLSSLLPRYRDFNALNEKQYGSKTNDRGQSRIIALSKRVKAELINDYDVDARRIDLIYNGVDTQRFSPALRVSQGARWRTRLLADDDDCLFLIVAHNLQLKGLPTLIRALARIAPASPQAKVVVAGGKRTEPYRRLAESLGVIDRVQFLGPVDDAAPLYAAADVYVQPTFYDPCSLVVLEALAAGVPAITTARNGVAELISSSIDGYVVDDPGDDRVLAERMRELLNADRRAAMGRKARQLAQRHTFARNVTEMLALYARVTKNRHRRAVA</sequence>
<dbReference type="Pfam" id="PF13439">
    <property type="entry name" value="Glyco_transf_4"/>
    <property type="match status" value="1"/>
</dbReference>
<dbReference type="AlphaFoldDB" id="A0A517QX49"/>
<dbReference type="OrthoDB" id="9795068at2"/>
<accession>A0A517QX49</accession>